<feature type="transmembrane region" description="Helical" evidence="1">
    <location>
        <begin position="205"/>
        <end position="223"/>
    </location>
</feature>
<organism evidence="2">
    <name type="scientific">hydrothermal vent metagenome</name>
    <dbReference type="NCBI Taxonomy" id="652676"/>
    <lineage>
        <taxon>unclassified sequences</taxon>
        <taxon>metagenomes</taxon>
        <taxon>ecological metagenomes</taxon>
    </lineage>
</organism>
<proteinExistence type="predicted"/>
<feature type="transmembrane region" description="Helical" evidence="1">
    <location>
        <begin position="139"/>
        <end position="157"/>
    </location>
</feature>
<dbReference type="InterPro" id="IPR038770">
    <property type="entry name" value="Na+/solute_symporter_sf"/>
</dbReference>
<feature type="transmembrane region" description="Helical" evidence="1">
    <location>
        <begin position="12"/>
        <end position="32"/>
    </location>
</feature>
<feature type="transmembrane region" description="Helical" evidence="1">
    <location>
        <begin position="276"/>
        <end position="299"/>
    </location>
</feature>
<keyword evidence="1" id="KW-1133">Transmembrane helix</keyword>
<name>A0A3B1DR00_9ZZZZ</name>
<feature type="transmembrane region" description="Helical" evidence="1">
    <location>
        <begin position="311"/>
        <end position="333"/>
    </location>
</feature>
<gene>
    <name evidence="2" type="ORF">MNBD_PLANCTO02-1501</name>
</gene>
<dbReference type="PANTHER" id="PTHR18640:SF10">
    <property type="entry name" value="SODIUM_METABOLITE COTRANSPORTER BASS4, CHLOROPLASTIC-RELATED"/>
    <property type="match status" value="1"/>
</dbReference>
<dbReference type="Pfam" id="PF13593">
    <property type="entry name" value="SBF_like"/>
    <property type="match status" value="1"/>
</dbReference>
<evidence type="ECO:0008006" key="3">
    <source>
        <dbReference type="Google" id="ProtNLM"/>
    </source>
</evidence>
<dbReference type="AlphaFoldDB" id="A0A3B1DR00"/>
<dbReference type="InterPro" id="IPR016833">
    <property type="entry name" value="Put_Na-Bile_cotransptr"/>
</dbReference>
<protein>
    <recommendedName>
        <fullName evidence="3">Sodium/bile acid symporter family</fullName>
    </recommendedName>
</protein>
<feature type="transmembrane region" description="Helical" evidence="1">
    <location>
        <begin position="78"/>
        <end position="97"/>
    </location>
</feature>
<evidence type="ECO:0000256" key="1">
    <source>
        <dbReference type="SAM" id="Phobius"/>
    </source>
</evidence>
<dbReference type="Gene3D" id="1.20.1530.20">
    <property type="match status" value="1"/>
</dbReference>
<dbReference type="EMBL" id="UOGL01000319">
    <property type="protein sequence ID" value="VAX39293.1"/>
    <property type="molecule type" value="Genomic_DNA"/>
</dbReference>
<sequence length="339" mass="37119">MASKKVFMMQQIITKYWFLICLTFFTACGLFLGLRLPADELDSLIKAIDKRLLVGLVLFLMSFTLDSQQLLKSVKFPLPVFWACLVNMVFIPLLGWLMMPLQLTVDFRYGLMIAASVPCTMAAASVWTRKAEGNDAISLMVTLLTNGFCFLITPFWLEWTTSRQLSVSTGELMSRLVVTALLPMVLGQLLRQPAKLKQLAVNRKIAIGVIAQWGVLVIVFVAGCTAGRQLNGSGTVPAFNAILLVWGSVVVIHLAAMGVGYAGSRLMQFSNADQRAILFASSQKTLPIGLLIATSASMFGDPNLLGEGKGIPFALFPMLLYHASQLFIDTLIANKVSKK</sequence>
<accession>A0A3B1DR00</accession>
<feature type="transmembrane region" description="Helical" evidence="1">
    <location>
        <begin position="109"/>
        <end position="127"/>
    </location>
</feature>
<evidence type="ECO:0000313" key="2">
    <source>
        <dbReference type="EMBL" id="VAX39293.1"/>
    </source>
</evidence>
<dbReference type="PANTHER" id="PTHR18640">
    <property type="entry name" value="SOLUTE CARRIER FAMILY 10 MEMBER 7"/>
    <property type="match status" value="1"/>
</dbReference>
<reference evidence="2" key="1">
    <citation type="submission" date="2018-06" db="EMBL/GenBank/DDBJ databases">
        <authorList>
            <person name="Zhirakovskaya E."/>
        </authorList>
    </citation>
    <scope>NUCLEOTIDE SEQUENCE</scope>
</reference>
<dbReference type="PROSITE" id="PS51257">
    <property type="entry name" value="PROKAR_LIPOPROTEIN"/>
    <property type="match status" value="1"/>
</dbReference>
<keyword evidence="1" id="KW-0472">Membrane</keyword>
<keyword evidence="1" id="KW-0812">Transmembrane</keyword>
<feature type="transmembrane region" description="Helical" evidence="1">
    <location>
        <begin position="243"/>
        <end position="264"/>
    </location>
</feature>